<dbReference type="EMBL" id="QQOH01000001">
    <property type="protein sequence ID" value="RDE24591.1"/>
    <property type="molecule type" value="Genomic_DNA"/>
</dbReference>
<evidence type="ECO:0000256" key="1">
    <source>
        <dbReference type="PIRNR" id="PIRNR028103"/>
    </source>
</evidence>
<reference evidence="2 3" key="1">
    <citation type="submission" date="2018-07" db="EMBL/GenBank/DDBJ databases">
        <title>Motiliproteus coralliicola sp. nov., a bacterium isolated from Coral.</title>
        <authorList>
            <person name="Wang G."/>
        </authorList>
    </citation>
    <scope>NUCLEOTIDE SEQUENCE [LARGE SCALE GENOMIC DNA]</scope>
    <source>
        <strain evidence="2 3">C34</strain>
    </source>
</reference>
<dbReference type="InterPro" id="IPR016867">
    <property type="entry name" value="GcvR"/>
</dbReference>
<evidence type="ECO:0000313" key="3">
    <source>
        <dbReference type="Proteomes" id="UP000253769"/>
    </source>
</evidence>
<keyword evidence="1" id="KW-0678">Repressor</keyword>
<evidence type="ECO:0000313" key="2">
    <source>
        <dbReference type="EMBL" id="RDE24591.1"/>
    </source>
</evidence>
<dbReference type="GO" id="GO:0005737">
    <property type="term" value="C:cytoplasm"/>
    <property type="evidence" value="ECO:0007669"/>
    <property type="project" value="UniProtKB-SubCell"/>
</dbReference>
<protein>
    <recommendedName>
        <fullName evidence="1">Glycine cleavage system transcriptional repressor</fullName>
    </recommendedName>
</protein>
<dbReference type="InterPro" id="IPR045865">
    <property type="entry name" value="ACT-like_dom_sf"/>
</dbReference>
<dbReference type="PIRSF" id="PIRSF028103">
    <property type="entry name" value="GcvR"/>
    <property type="match status" value="1"/>
</dbReference>
<keyword evidence="1" id="KW-0963">Cytoplasm</keyword>
<dbReference type="PANTHER" id="PTHR34875">
    <property type="entry name" value="UPF0237 PROTEIN MJ1558"/>
    <property type="match status" value="1"/>
</dbReference>
<dbReference type="Gene3D" id="3.30.70.260">
    <property type="match status" value="2"/>
</dbReference>
<dbReference type="RefSeq" id="WP_114694178.1">
    <property type="nucleotide sequence ID" value="NZ_QQOH01000001.1"/>
</dbReference>
<organism evidence="2 3">
    <name type="scientific">Motiliproteus coralliicola</name>
    <dbReference type="NCBI Taxonomy" id="2283196"/>
    <lineage>
        <taxon>Bacteria</taxon>
        <taxon>Pseudomonadati</taxon>
        <taxon>Pseudomonadota</taxon>
        <taxon>Gammaproteobacteria</taxon>
        <taxon>Oceanospirillales</taxon>
        <taxon>Oceanospirillaceae</taxon>
        <taxon>Motiliproteus</taxon>
    </lineage>
</organism>
<dbReference type="InterPro" id="IPR050990">
    <property type="entry name" value="UPF0237/GcvR_regulator"/>
</dbReference>
<dbReference type="Pfam" id="PF13740">
    <property type="entry name" value="ACT_6"/>
    <property type="match status" value="1"/>
</dbReference>
<name>A0A369WSP3_9GAMM</name>
<dbReference type="Proteomes" id="UP000253769">
    <property type="component" value="Unassembled WGS sequence"/>
</dbReference>
<gene>
    <name evidence="2" type="ORF">DV711_03100</name>
</gene>
<comment type="caution">
    <text evidence="2">The sequence shown here is derived from an EMBL/GenBank/DDBJ whole genome shotgun (WGS) entry which is preliminary data.</text>
</comment>
<proteinExistence type="predicted"/>
<accession>A0A369WSP3</accession>
<dbReference type="PANTHER" id="PTHR34875:SF6">
    <property type="entry name" value="UPF0237 PROTEIN MJ1558"/>
    <property type="match status" value="1"/>
</dbReference>
<sequence length="175" mass="19060">MKTTLVISLIGEDRPGLVELLSQRVLELRGHWLASQFCRLQGQFAGTLQVRVAKEHSMALKQGLQQLQSQGLQVMVADAKPTRQVPNYGLQLRFVGPDRCGVIAEISEALRSLGVSINSLDSHCEPAPMSNESIFHACFDTLVPVSVSCDQLSHALAELAPELLLDLESVEADVS</sequence>
<keyword evidence="1" id="KW-0804">Transcription</keyword>
<keyword evidence="3" id="KW-1185">Reference proteome</keyword>
<dbReference type="AlphaFoldDB" id="A0A369WSP3"/>
<dbReference type="GO" id="GO:0006355">
    <property type="term" value="P:regulation of DNA-templated transcription"/>
    <property type="evidence" value="ECO:0007669"/>
    <property type="project" value="UniProtKB-UniRule"/>
</dbReference>
<dbReference type="SUPFAM" id="SSF55021">
    <property type="entry name" value="ACT-like"/>
    <property type="match status" value="2"/>
</dbReference>
<dbReference type="OrthoDB" id="12860at2"/>
<comment type="subcellular location">
    <subcellularLocation>
        <location evidence="1">Cytoplasm</location>
    </subcellularLocation>
</comment>